<accession>A0ACB6RB26</accession>
<protein>
    <submittedName>
        <fullName evidence="1">Uncharacterized protein</fullName>
    </submittedName>
</protein>
<keyword evidence="2" id="KW-1185">Reference proteome</keyword>
<evidence type="ECO:0000313" key="1">
    <source>
        <dbReference type="EMBL" id="KAF2476250.1"/>
    </source>
</evidence>
<evidence type="ECO:0000313" key="2">
    <source>
        <dbReference type="Proteomes" id="UP000799755"/>
    </source>
</evidence>
<comment type="caution">
    <text evidence="1">The sequence shown here is derived from an EMBL/GenBank/DDBJ whole genome shotgun (WGS) entry which is preliminary data.</text>
</comment>
<reference evidence="1" key="1">
    <citation type="journal article" date="2020" name="Stud. Mycol.">
        <title>101 Dothideomycetes genomes: a test case for predicting lifestyles and emergence of pathogens.</title>
        <authorList>
            <person name="Haridas S."/>
            <person name="Albert R."/>
            <person name="Binder M."/>
            <person name="Bloem J."/>
            <person name="Labutti K."/>
            <person name="Salamov A."/>
            <person name="Andreopoulos B."/>
            <person name="Baker S."/>
            <person name="Barry K."/>
            <person name="Bills G."/>
            <person name="Bluhm B."/>
            <person name="Cannon C."/>
            <person name="Castanera R."/>
            <person name="Culley D."/>
            <person name="Daum C."/>
            <person name="Ezra D."/>
            <person name="Gonzalez J."/>
            <person name="Henrissat B."/>
            <person name="Kuo A."/>
            <person name="Liang C."/>
            <person name="Lipzen A."/>
            <person name="Lutzoni F."/>
            <person name="Magnuson J."/>
            <person name="Mondo S."/>
            <person name="Nolan M."/>
            <person name="Ohm R."/>
            <person name="Pangilinan J."/>
            <person name="Park H.-J."/>
            <person name="Ramirez L."/>
            <person name="Alfaro M."/>
            <person name="Sun H."/>
            <person name="Tritt A."/>
            <person name="Yoshinaga Y."/>
            <person name="Zwiers L.-H."/>
            <person name="Turgeon B."/>
            <person name="Goodwin S."/>
            <person name="Spatafora J."/>
            <person name="Crous P."/>
            <person name="Grigoriev I."/>
        </authorList>
    </citation>
    <scope>NUCLEOTIDE SEQUENCE</scope>
    <source>
        <strain evidence="1">ATCC 200398</strain>
    </source>
</reference>
<sequence length="881" mass="95277">MRPLRLLLSLASSLIAITVLLYLAFGTQRQGEPRAPPAPAKKGKLKALFSFTSPASLFPPSAIISLTDDNSTFFLARPAAFGPLLPTKGLSGPLWIGTGFGDDTMGRGELGCSDVPGWSDGGDASTAGAKAALDPKRKSLSASRGDVDSPKSVLSKRTQTEDATESTANADKQDGTDDHLHHPLPASEMPKPHGKTSEHADIQSLQEGAEIAGKVVLLKRGGCGFLEKVKWAQRRGGVALIVGDDVRGGALIRMYAHGDTSNISIPALFTSHTTAHLLSSLLPFGGMIQDLSPEDAAKLELLKGGKNSKGKGKSGKKHYGGNRPTLTQSSPTQAFKKTKGAAPKSVPGKQSENSDDNGWLRSFLYVLGFGNPGRTTSKGDSRRPPSSGNIDWVLVEDWDDDHSEQKPMKTKTASKSNALKPTSTRAPGDFVIGEQDWRDPDLLPQPTSTKSRPKESATPELEAESGMKGGSVMPSSGEYSKDSSHSPNAKQNDDMADEEHKGWFSSLLGDEEDEALKAGSKRGDGSSAPSKQKSPPDPLSKEAEDSPDDPEHHEGLWVTLTPTSMSSSPFFDTLLVLVISPLVTLTVVYALLLLRSRIRRRRWRAPKSVVERLPVRTYHTISDSSSSPSPTPVSSSPTTPLLQHSHSRPTSSLSRPRSRTTSEVPATSSSFQGGRTPEEEKREAGLAEWRRRYGGRQRECVVCLEEYVDGISRVMSLPCGHEFHADCITPWLVTRRRTCPICKGDVVRSLSQSYRARGTQSPSPPRSPRRFREDSEYLQVQAAETRNDSPSASRPVPISSAAAAQEDDLYADVEANWADDQSEDGEEDGTDTSRDRGIDLGSSMRELSTTVSTTIWRGFDAIRGVAGLQRRASREEVDRDR</sequence>
<gene>
    <name evidence="1" type="ORF">BDR25DRAFT_64667</name>
</gene>
<proteinExistence type="predicted"/>
<dbReference type="EMBL" id="MU003494">
    <property type="protein sequence ID" value="KAF2476250.1"/>
    <property type="molecule type" value="Genomic_DNA"/>
</dbReference>
<organism evidence="1 2">
    <name type="scientific">Lindgomyces ingoldianus</name>
    <dbReference type="NCBI Taxonomy" id="673940"/>
    <lineage>
        <taxon>Eukaryota</taxon>
        <taxon>Fungi</taxon>
        <taxon>Dikarya</taxon>
        <taxon>Ascomycota</taxon>
        <taxon>Pezizomycotina</taxon>
        <taxon>Dothideomycetes</taxon>
        <taxon>Pleosporomycetidae</taxon>
        <taxon>Pleosporales</taxon>
        <taxon>Lindgomycetaceae</taxon>
        <taxon>Lindgomyces</taxon>
    </lineage>
</organism>
<name>A0ACB6RB26_9PLEO</name>
<dbReference type="Proteomes" id="UP000799755">
    <property type="component" value="Unassembled WGS sequence"/>
</dbReference>